<keyword evidence="2" id="KW-1185">Reference proteome</keyword>
<protein>
    <submittedName>
        <fullName evidence="1">Uncharacterized protein</fullName>
    </submittedName>
</protein>
<feature type="non-terminal residue" evidence="1">
    <location>
        <position position="1"/>
    </location>
</feature>
<dbReference type="EMBL" id="JAGSIE010000070">
    <property type="protein sequence ID" value="MBR7555039.1"/>
    <property type="molecule type" value="Genomic_DNA"/>
</dbReference>
<proteinExistence type="predicted"/>
<organism evidence="1 2">
    <name type="scientific">Allobacillus saliphilus</name>
    <dbReference type="NCBI Taxonomy" id="2912308"/>
    <lineage>
        <taxon>Bacteria</taxon>
        <taxon>Bacillati</taxon>
        <taxon>Bacillota</taxon>
        <taxon>Bacilli</taxon>
        <taxon>Bacillales</taxon>
        <taxon>Bacillaceae</taxon>
        <taxon>Allobacillus</taxon>
    </lineage>
</organism>
<dbReference type="Proteomes" id="UP000675431">
    <property type="component" value="Unassembled WGS sequence"/>
</dbReference>
<reference evidence="1 2" key="1">
    <citation type="submission" date="2021-04" db="EMBL/GenBank/DDBJ databases">
        <title>Allobacillus sp. nov. SKP8-2 isolated from shrimp paste.</title>
        <authorList>
            <person name="Tanasupawat S."/>
            <person name="Yiamsombat S."/>
            <person name="Kanchanasin P."/>
            <person name="Kuncharoen N."/>
        </authorList>
    </citation>
    <scope>NUCLEOTIDE SEQUENCE [LARGE SCALE GENOMIC DNA]</scope>
    <source>
        <strain evidence="1 2">SKP8-2</strain>
    </source>
</reference>
<gene>
    <name evidence="1" type="ORF">KC820_13020</name>
</gene>
<evidence type="ECO:0000313" key="1">
    <source>
        <dbReference type="EMBL" id="MBR7555039.1"/>
    </source>
</evidence>
<comment type="caution">
    <text evidence="1">The sequence shown here is derived from an EMBL/GenBank/DDBJ whole genome shotgun (WGS) entry which is preliminary data.</text>
</comment>
<feature type="non-terminal residue" evidence="1">
    <location>
        <position position="89"/>
    </location>
</feature>
<dbReference type="AlphaFoldDB" id="A0A941HV43"/>
<sequence>PWFKEGSVVFKDQDMAGRLDAILRGSLQKEMRFRWLNTYADDNLDLTRSSNWFNVTQNVGQAARHVNGMSMVHRAQVNWNSGIVMDELQ</sequence>
<evidence type="ECO:0000313" key="2">
    <source>
        <dbReference type="Proteomes" id="UP000675431"/>
    </source>
</evidence>
<accession>A0A941HV43</accession>
<name>A0A941HV43_9BACI</name>